<evidence type="ECO:0000313" key="3">
    <source>
        <dbReference type="Proteomes" id="UP000682134"/>
    </source>
</evidence>
<dbReference type="EMBL" id="JAGIYQ010000002">
    <property type="protein sequence ID" value="MBP0724308.1"/>
    <property type="molecule type" value="Genomic_DNA"/>
</dbReference>
<dbReference type="Pfam" id="PF06161">
    <property type="entry name" value="DUF975"/>
    <property type="match status" value="1"/>
</dbReference>
<keyword evidence="1" id="KW-1133">Transmembrane helix</keyword>
<keyword evidence="1" id="KW-0812">Transmembrane</keyword>
<dbReference type="PANTHER" id="PTHR40076">
    <property type="entry name" value="MEMBRANE PROTEIN-RELATED"/>
    <property type="match status" value="1"/>
</dbReference>
<reference evidence="2" key="1">
    <citation type="submission" date="2021-04" db="EMBL/GenBank/DDBJ databases">
        <title>Genome seq and assembly of Bacillus sp.</title>
        <authorList>
            <person name="Chhetri G."/>
        </authorList>
    </citation>
    <scope>NUCLEOTIDE SEQUENCE</scope>
    <source>
        <strain evidence="2">RG28</strain>
    </source>
</reference>
<dbReference type="RefSeq" id="WP_209402696.1">
    <property type="nucleotide sequence ID" value="NZ_JAGIYQ010000002.1"/>
</dbReference>
<feature type="transmembrane region" description="Helical" evidence="1">
    <location>
        <begin position="194"/>
        <end position="223"/>
    </location>
</feature>
<dbReference type="PANTHER" id="PTHR40076:SF1">
    <property type="entry name" value="MEMBRANE PROTEIN"/>
    <property type="match status" value="1"/>
</dbReference>
<organism evidence="2 3">
    <name type="scientific">Gottfriedia endophytica</name>
    <dbReference type="NCBI Taxonomy" id="2820819"/>
    <lineage>
        <taxon>Bacteria</taxon>
        <taxon>Bacillati</taxon>
        <taxon>Bacillota</taxon>
        <taxon>Bacilli</taxon>
        <taxon>Bacillales</taxon>
        <taxon>Bacillaceae</taxon>
        <taxon>Gottfriedia</taxon>
    </lineage>
</organism>
<dbReference type="Proteomes" id="UP000682134">
    <property type="component" value="Unassembled WGS sequence"/>
</dbReference>
<comment type="caution">
    <text evidence="2">The sequence shown here is derived from an EMBL/GenBank/DDBJ whole genome shotgun (WGS) entry which is preliminary data.</text>
</comment>
<feature type="transmembrane region" description="Helical" evidence="1">
    <location>
        <begin position="64"/>
        <end position="88"/>
    </location>
</feature>
<accession>A0A940SJJ7</accession>
<feature type="transmembrane region" description="Helical" evidence="1">
    <location>
        <begin position="109"/>
        <end position="132"/>
    </location>
</feature>
<name>A0A940SJJ7_9BACI</name>
<keyword evidence="3" id="KW-1185">Reference proteome</keyword>
<proteinExistence type="predicted"/>
<dbReference type="AlphaFoldDB" id="A0A940SJJ7"/>
<dbReference type="InterPro" id="IPR010380">
    <property type="entry name" value="DUF975"/>
</dbReference>
<evidence type="ECO:0000313" key="2">
    <source>
        <dbReference type="EMBL" id="MBP0724308.1"/>
    </source>
</evidence>
<feature type="transmembrane region" description="Helical" evidence="1">
    <location>
        <begin position="138"/>
        <end position="156"/>
    </location>
</feature>
<keyword evidence="1" id="KW-0472">Membrane</keyword>
<sequence length="242" mass="27581">MQISSLKRQAKDSLDGFWFRTIGIVILSGIIQFIVRSGLSVLAGTVTNEGIIFNPIKLDLDSSIIVEIFSMLFNMVLGYGITVYFIRLTRGENPGVKELFYYFASGRKSIKVIITQVLVTIFTILWSILSIIPWIVKGYSFITIILTLVLIIPGIIKGIAYMLTPYIIYDNPEISPLQAITLSRRMMDGYKWKAFLIVLSFIGWFLLVCFTFLLAALFVAPYYTTTHAEFYNEVKNTYENKE</sequence>
<protein>
    <submittedName>
        <fullName evidence="2">DUF975 family protein</fullName>
    </submittedName>
</protein>
<gene>
    <name evidence="2" type="ORF">J5Y03_03800</name>
</gene>
<feature type="transmembrane region" description="Helical" evidence="1">
    <location>
        <begin position="21"/>
        <end position="44"/>
    </location>
</feature>
<evidence type="ECO:0000256" key="1">
    <source>
        <dbReference type="SAM" id="Phobius"/>
    </source>
</evidence>